<evidence type="ECO:0000259" key="5">
    <source>
        <dbReference type="PROSITE" id="PS51379"/>
    </source>
</evidence>
<keyword evidence="3" id="KW-0408">Iron</keyword>
<feature type="domain" description="4Fe-4S ferredoxin-type" evidence="5">
    <location>
        <begin position="11"/>
        <end position="40"/>
    </location>
</feature>
<keyword evidence="2" id="KW-0479">Metal-binding</keyword>
<name>S7TZF6_DESML</name>
<reference evidence="6 7" key="1">
    <citation type="journal article" date="2013" name="Genome Announc.">
        <title>Draft genome sequences for three mercury-methylating, sulfate-reducing bacteria.</title>
        <authorList>
            <person name="Brown S.D."/>
            <person name="Hurt R.A.Jr."/>
            <person name="Gilmour C.C."/>
            <person name="Elias D.A."/>
        </authorList>
    </citation>
    <scope>NUCLEOTIDE SEQUENCE [LARGE SCALE GENOMIC DNA]</scope>
    <source>
        <strain evidence="6 7">DSM 2059</strain>
    </source>
</reference>
<dbReference type="Proteomes" id="UP000014977">
    <property type="component" value="Unassembled WGS sequence"/>
</dbReference>
<dbReference type="GO" id="GO:0046872">
    <property type="term" value="F:metal ion binding"/>
    <property type="evidence" value="ECO:0007669"/>
    <property type="project" value="UniProtKB-KW"/>
</dbReference>
<sequence>MKDFRYIGGVATLELDTGRCVGCGMCETVCPHRIFTVREKQAVIRDIDACMECGACARNCPTKAIAVTPGVGCAAYIISTWIHRIKGSAGTRCC</sequence>
<dbReference type="InterPro" id="IPR050572">
    <property type="entry name" value="Fe-S_Ferredoxin"/>
</dbReference>
<keyword evidence="7" id="KW-1185">Reference proteome</keyword>
<dbReference type="PROSITE" id="PS00198">
    <property type="entry name" value="4FE4S_FER_1"/>
    <property type="match status" value="2"/>
</dbReference>
<dbReference type="EMBL" id="ATHJ01000064">
    <property type="protein sequence ID" value="EPR42566.1"/>
    <property type="molecule type" value="Genomic_DNA"/>
</dbReference>
<evidence type="ECO:0000313" key="6">
    <source>
        <dbReference type="EMBL" id="EPR42566.1"/>
    </source>
</evidence>
<dbReference type="RefSeq" id="WP_020875938.1">
    <property type="nucleotide sequence ID" value="NZ_ATHJ01000064.1"/>
</dbReference>
<dbReference type="GO" id="GO:0051539">
    <property type="term" value="F:4 iron, 4 sulfur cluster binding"/>
    <property type="evidence" value="ECO:0007669"/>
    <property type="project" value="UniProtKB-KW"/>
</dbReference>
<dbReference type="NCBIfam" id="NF040864">
    <property type="entry name" value="HgcB_ferredoxin"/>
    <property type="match status" value="1"/>
</dbReference>
<keyword evidence="1" id="KW-0004">4Fe-4S</keyword>
<dbReference type="AlphaFoldDB" id="S7TZF6"/>
<dbReference type="PROSITE" id="PS51379">
    <property type="entry name" value="4FE4S_FER_2"/>
    <property type="match status" value="2"/>
</dbReference>
<dbReference type="Gene3D" id="3.30.70.20">
    <property type="match status" value="2"/>
</dbReference>
<dbReference type="STRING" id="897.B2D07_07830"/>
<protein>
    <submittedName>
        <fullName evidence="6">4Fe-4S ferredoxin, iron-sulpur binding domain-containing protein</fullName>
    </submittedName>
</protein>
<dbReference type="eggNOG" id="COG1149">
    <property type="taxonomic scope" value="Bacteria"/>
</dbReference>
<evidence type="ECO:0000256" key="2">
    <source>
        <dbReference type="ARBA" id="ARBA00022723"/>
    </source>
</evidence>
<evidence type="ECO:0000256" key="4">
    <source>
        <dbReference type="ARBA" id="ARBA00023014"/>
    </source>
</evidence>
<dbReference type="OrthoDB" id="9794954at2"/>
<proteinExistence type="predicted"/>
<accession>S7TZF6</accession>
<dbReference type="PANTHER" id="PTHR43687:SF4">
    <property type="entry name" value="BLR5484 PROTEIN"/>
    <property type="match status" value="1"/>
</dbReference>
<keyword evidence="4" id="KW-0411">Iron-sulfur</keyword>
<organism evidence="6 7">
    <name type="scientific">Desulfococcus multivorans DSM 2059</name>
    <dbReference type="NCBI Taxonomy" id="1121405"/>
    <lineage>
        <taxon>Bacteria</taxon>
        <taxon>Pseudomonadati</taxon>
        <taxon>Thermodesulfobacteriota</taxon>
        <taxon>Desulfobacteria</taxon>
        <taxon>Desulfobacterales</taxon>
        <taxon>Desulfococcaceae</taxon>
        <taxon>Desulfococcus</taxon>
    </lineage>
</organism>
<gene>
    <name evidence="6" type="ORF">dsmv_1554</name>
</gene>
<comment type="caution">
    <text evidence="6">The sequence shown here is derived from an EMBL/GenBank/DDBJ whole genome shotgun (WGS) entry which is preliminary data.</text>
</comment>
<evidence type="ECO:0000256" key="1">
    <source>
        <dbReference type="ARBA" id="ARBA00022485"/>
    </source>
</evidence>
<dbReference type="PANTHER" id="PTHR43687">
    <property type="entry name" value="ADENYLYLSULFATE REDUCTASE, BETA SUBUNIT"/>
    <property type="match status" value="1"/>
</dbReference>
<dbReference type="InterPro" id="IPR017896">
    <property type="entry name" value="4Fe4S_Fe-S-bd"/>
</dbReference>
<evidence type="ECO:0000256" key="3">
    <source>
        <dbReference type="ARBA" id="ARBA00023004"/>
    </source>
</evidence>
<dbReference type="Pfam" id="PF12838">
    <property type="entry name" value="Fer4_7"/>
    <property type="match status" value="1"/>
</dbReference>
<dbReference type="PATRIC" id="fig|1121405.3.peg.988"/>
<evidence type="ECO:0000313" key="7">
    <source>
        <dbReference type="Proteomes" id="UP000014977"/>
    </source>
</evidence>
<dbReference type="SUPFAM" id="SSF54862">
    <property type="entry name" value="4Fe-4S ferredoxins"/>
    <property type="match status" value="1"/>
</dbReference>
<dbReference type="InterPro" id="IPR017900">
    <property type="entry name" value="4Fe4S_Fe_S_CS"/>
</dbReference>
<feature type="domain" description="4Fe-4S ferredoxin-type" evidence="5">
    <location>
        <begin position="41"/>
        <end position="70"/>
    </location>
</feature>